<reference evidence="1" key="1">
    <citation type="submission" date="2017-09" db="EMBL/GenBank/DDBJ databases">
        <title>Complete Genome Sequence of ansamitocin-producing Bacterium Actinosynnema pretiosum X47.</title>
        <authorList>
            <person name="Cao G."/>
            <person name="Zong G."/>
            <person name="Zhong C."/>
            <person name="Fu J."/>
        </authorList>
    </citation>
    <scope>NUCLEOTIDE SEQUENCE [LARGE SCALE GENOMIC DNA]</scope>
    <source>
        <strain evidence="1">X47</strain>
    </source>
</reference>
<dbReference type="SUPFAM" id="SSF55331">
    <property type="entry name" value="Tautomerase/MIF"/>
    <property type="match status" value="1"/>
</dbReference>
<dbReference type="InterPro" id="IPR004220">
    <property type="entry name" value="5-COMe_2-OHmuconate_Isoase"/>
</dbReference>
<dbReference type="Pfam" id="PF02962">
    <property type="entry name" value="CHMI"/>
    <property type="match status" value="1"/>
</dbReference>
<dbReference type="InterPro" id="IPR014347">
    <property type="entry name" value="Tautomerase/MIF_sf"/>
</dbReference>
<evidence type="ECO:0000313" key="2">
    <source>
        <dbReference type="Proteomes" id="UP000218505"/>
    </source>
</evidence>
<dbReference type="GO" id="GO:0008704">
    <property type="term" value="F:5-carboxymethyl-2-hydroxymuconate delta-isomerase activity"/>
    <property type="evidence" value="ECO:0007669"/>
    <property type="project" value="InterPro"/>
</dbReference>
<evidence type="ECO:0000313" key="1">
    <source>
        <dbReference type="EMBL" id="ATE55141.1"/>
    </source>
</evidence>
<organism evidence="1 2">
    <name type="scientific">Actinosynnema pretiosum</name>
    <dbReference type="NCBI Taxonomy" id="42197"/>
    <lineage>
        <taxon>Bacteria</taxon>
        <taxon>Bacillati</taxon>
        <taxon>Actinomycetota</taxon>
        <taxon>Actinomycetes</taxon>
        <taxon>Pseudonocardiales</taxon>
        <taxon>Pseudonocardiaceae</taxon>
        <taxon>Actinosynnema</taxon>
    </lineage>
</organism>
<sequence>MPQITIEYSASLTDAFDRRAFALALHPVLAEVAGSDLGAFKTRAYRLDEAVVGDGSGEAMVHVRVALLSGRDAATKAAVSDAALAVLTGHLAGVAGQRVQATVEIAELDKDSYRKQVVGDL</sequence>
<dbReference type="CDD" id="cd00580">
    <property type="entry name" value="CHMI"/>
    <property type="match status" value="1"/>
</dbReference>
<accession>A0A290Z7Y1</accession>
<keyword evidence="1" id="KW-0413">Isomerase</keyword>
<dbReference type="Gene3D" id="3.30.429.10">
    <property type="entry name" value="Macrophage Migration Inhibitory Factor"/>
    <property type="match status" value="1"/>
</dbReference>
<dbReference type="AlphaFoldDB" id="A0A290Z7Y1"/>
<dbReference type="Proteomes" id="UP000218505">
    <property type="component" value="Chromosome"/>
</dbReference>
<proteinExistence type="predicted"/>
<gene>
    <name evidence="1" type="ORF">CNX65_19135</name>
</gene>
<protein>
    <submittedName>
        <fullName evidence="1">Isomerase</fullName>
    </submittedName>
</protein>
<dbReference type="EMBL" id="CP023445">
    <property type="protein sequence ID" value="ATE55141.1"/>
    <property type="molecule type" value="Genomic_DNA"/>
</dbReference>
<dbReference type="PANTHER" id="PTHR37950:SF1">
    <property type="entry name" value="4-HYDROXYPHENYLACETATE CATABOLISM PROTEIN"/>
    <property type="match status" value="1"/>
</dbReference>
<dbReference type="KEGG" id="apre:CNX65_19135"/>
<dbReference type="RefSeq" id="WP_096494959.1">
    <property type="nucleotide sequence ID" value="NZ_CP023445.1"/>
</dbReference>
<keyword evidence="2" id="KW-1185">Reference proteome</keyword>
<name>A0A290Z7Y1_9PSEU</name>
<dbReference type="PANTHER" id="PTHR37950">
    <property type="entry name" value="4-HYDROXYPHENYLACETATE CATABOLISM PROTEIN"/>
    <property type="match status" value="1"/>
</dbReference>